<dbReference type="PANTHER" id="PTHR47089:SF1">
    <property type="entry name" value="GUANOSINE ABC TRANSPORTER PERMEASE PROTEIN NUPP"/>
    <property type="match status" value="1"/>
</dbReference>
<feature type="transmembrane region" description="Helical" evidence="6">
    <location>
        <begin position="108"/>
        <end position="129"/>
    </location>
</feature>
<evidence type="ECO:0000256" key="4">
    <source>
        <dbReference type="ARBA" id="ARBA00022989"/>
    </source>
</evidence>
<feature type="transmembrane region" description="Helical" evidence="6">
    <location>
        <begin position="195"/>
        <end position="213"/>
    </location>
</feature>
<keyword evidence="8" id="KW-1185">Reference proteome</keyword>
<name>A0A6N7J215_9FIRM</name>
<keyword evidence="5 6" id="KW-0472">Membrane</keyword>
<feature type="transmembrane region" description="Helical" evidence="6">
    <location>
        <begin position="322"/>
        <end position="340"/>
    </location>
</feature>
<comment type="caution">
    <text evidence="7">The sequence shown here is derived from an EMBL/GenBank/DDBJ whole genome shotgun (WGS) entry which is preliminary data.</text>
</comment>
<dbReference type="Proteomes" id="UP000460257">
    <property type="component" value="Unassembled WGS sequence"/>
</dbReference>
<keyword evidence="3 6" id="KW-0812">Transmembrane</keyword>
<accession>A0A6N7J215</accession>
<comment type="subcellular location">
    <subcellularLocation>
        <location evidence="1">Cell membrane</location>
        <topology evidence="1">Multi-pass membrane protein</topology>
    </subcellularLocation>
</comment>
<evidence type="ECO:0000256" key="5">
    <source>
        <dbReference type="ARBA" id="ARBA00023136"/>
    </source>
</evidence>
<feature type="transmembrane region" description="Helical" evidence="6">
    <location>
        <begin position="141"/>
        <end position="159"/>
    </location>
</feature>
<protein>
    <submittedName>
        <fullName evidence="7">ABC transporter permease</fullName>
    </submittedName>
</protein>
<gene>
    <name evidence="7" type="ORF">FRC54_08955</name>
</gene>
<keyword evidence="4 6" id="KW-1133">Transmembrane helix</keyword>
<feature type="transmembrane region" description="Helical" evidence="6">
    <location>
        <begin position="55"/>
        <end position="76"/>
    </location>
</feature>
<dbReference type="Pfam" id="PF02653">
    <property type="entry name" value="BPD_transp_2"/>
    <property type="match status" value="1"/>
</dbReference>
<dbReference type="CDD" id="cd06580">
    <property type="entry name" value="TM_PBP1_transp_TpRbsC_like"/>
    <property type="match status" value="1"/>
</dbReference>
<reference evidence="7" key="1">
    <citation type="journal article" date="2020" name="Appl. Environ. Microbiol.">
        <title>Medium-Chain Fatty Acid Synthesis by 'Candidatus Weimeria bifida' gen. nov., sp. nov., and 'Candidatus Pseudoramibacter fermentans' sp. nov.</title>
        <authorList>
            <person name="Scarborough M.J."/>
            <person name="Myers K.S."/>
            <person name="Donohue T.J."/>
            <person name="Noguera D.R."/>
        </authorList>
    </citation>
    <scope>NUCLEOTIDE SEQUENCE</scope>
    <source>
        <strain evidence="7">LCO1.1</strain>
    </source>
</reference>
<feature type="transmembrane region" description="Helical" evidence="6">
    <location>
        <begin position="278"/>
        <end position="302"/>
    </location>
</feature>
<evidence type="ECO:0000256" key="2">
    <source>
        <dbReference type="ARBA" id="ARBA00022475"/>
    </source>
</evidence>
<dbReference type="AlphaFoldDB" id="A0A6N7J215"/>
<dbReference type="GO" id="GO:0022857">
    <property type="term" value="F:transmembrane transporter activity"/>
    <property type="evidence" value="ECO:0007669"/>
    <property type="project" value="InterPro"/>
</dbReference>
<evidence type="ECO:0000313" key="7">
    <source>
        <dbReference type="EMBL" id="MQN02011.1"/>
    </source>
</evidence>
<feature type="transmembrane region" description="Helical" evidence="6">
    <location>
        <begin position="83"/>
        <end position="102"/>
    </location>
</feature>
<feature type="transmembrane region" description="Helical" evidence="6">
    <location>
        <begin position="12"/>
        <end position="35"/>
    </location>
</feature>
<proteinExistence type="predicted"/>
<evidence type="ECO:0000256" key="1">
    <source>
        <dbReference type="ARBA" id="ARBA00004651"/>
    </source>
</evidence>
<dbReference type="GO" id="GO:0005886">
    <property type="term" value="C:plasma membrane"/>
    <property type="evidence" value="ECO:0007669"/>
    <property type="project" value="UniProtKB-SubCell"/>
</dbReference>
<evidence type="ECO:0000313" key="8">
    <source>
        <dbReference type="Proteomes" id="UP000460257"/>
    </source>
</evidence>
<dbReference type="PANTHER" id="PTHR47089">
    <property type="entry name" value="ABC TRANSPORTER, PERMEASE PROTEIN"/>
    <property type="match status" value="1"/>
</dbReference>
<evidence type="ECO:0000256" key="6">
    <source>
        <dbReference type="SAM" id="Phobius"/>
    </source>
</evidence>
<organism evidence="7 8">
    <name type="scientific">Candidatus Weimeria bifida</name>
    <dbReference type="NCBI Taxonomy" id="2599074"/>
    <lineage>
        <taxon>Bacteria</taxon>
        <taxon>Bacillati</taxon>
        <taxon>Bacillota</taxon>
        <taxon>Clostridia</taxon>
        <taxon>Lachnospirales</taxon>
        <taxon>Lachnospiraceae</taxon>
        <taxon>Candidatus Weimeria</taxon>
    </lineage>
</organism>
<dbReference type="EMBL" id="VOGC01000007">
    <property type="protein sequence ID" value="MQN02011.1"/>
    <property type="molecule type" value="Genomic_DNA"/>
</dbReference>
<sequence length="364" mass="38877">MKTKVSIWDGNFIYVILSIIVGFLVGAILLVSAGIDPGLTYSTLFQGIFSRPKYIVYAFVYAAPYIMTGLSVAFSFKTGVFNIGAEGQFVVGSLAAVLVGIFGNFPPVIHPLICFVAAAAAGAAWGAVVGLMKIKRGINEVLSYIMFNWIAYYLSNYVVMHKGVKAQSIETTKNVKDSARTIIKGLIPVTGCTEVNAGFFIATICAILLWFVIKKTTFGYQLRAVGLSKTASEYGGISSSRIFMTSMAISGMLAGIGGAIQTLGMSGRIPQFSGQESFGFDGITVALIGGTDPIGCIFAGLFYGAMKYGGNKLTLVNAPKEIVNIIMGTIIFFIAISLLFKRIIKGVQQKKLDKAKELAEAKEA</sequence>
<evidence type="ECO:0000256" key="3">
    <source>
        <dbReference type="ARBA" id="ARBA00022692"/>
    </source>
</evidence>
<dbReference type="InterPro" id="IPR001851">
    <property type="entry name" value="ABC_transp_permease"/>
</dbReference>
<keyword evidence="2" id="KW-1003">Cell membrane</keyword>